<dbReference type="Pfam" id="PF14310">
    <property type="entry name" value="Fn3-like"/>
    <property type="match status" value="1"/>
</dbReference>
<evidence type="ECO:0000256" key="6">
    <source>
        <dbReference type="ARBA" id="ARBA00023180"/>
    </source>
</evidence>
<evidence type="ECO:0000256" key="1">
    <source>
        <dbReference type="ARBA" id="ARBA00000448"/>
    </source>
</evidence>
<dbReference type="FunFam" id="2.60.40.10:FF:000495">
    <property type="entry name" value="Periplasmic beta-glucosidase"/>
    <property type="match status" value="1"/>
</dbReference>
<dbReference type="Pfam" id="PF00933">
    <property type="entry name" value="Glyco_hydro_3"/>
    <property type="match status" value="1"/>
</dbReference>
<evidence type="ECO:0000256" key="2">
    <source>
        <dbReference type="ARBA" id="ARBA00004987"/>
    </source>
</evidence>
<dbReference type="PROSITE" id="PS51820">
    <property type="entry name" value="PA14"/>
    <property type="match status" value="1"/>
</dbReference>
<dbReference type="InterPro" id="IPR011658">
    <property type="entry name" value="PA14_dom"/>
</dbReference>
<dbReference type="SMART" id="SM01217">
    <property type="entry name" value="Fn3_like"/>
    <property type="match status" value="1"/>
</dbReference>
<dbReference type="FunFam" id="2.60.120.260:FF:000114">
    <property type="entry name" value="Glycoside hydrolase family 3 protein"/>
    <property type="match status" value="1"/>
</dbReference>
<dbReference type="InterPro" id="IPR002772">
    <property type="entry name" value="Glyco_hydro_3_C"/>
</dbReference>
<dbReference type="Gene3D" id="3.20.20.300">
    <property type="entry name" value="Glycoside hydrolase, family 3, N-terminal domain"/>
    <property type="match status" value="1"/>
</dbReference>
<dbReference type="Pfam" id="PF07691">
    <property type="entry name" value="PA14"/>
    <property type="match status" value="1"/>
</dbReference>
<dbReference type="EC" id="3.2.1.21" evidence="4"/>
<dbReference type="PANTHER" id="PTHR42715:SF3">
    <property type="entry name" value="BETA-GLUCOSIDASE B-RELATED"/>
    <property type="match status" value="1"/>
</dbReference>
<evidence type="ECO:0000313" key="12">
    <source>
        <dbReference type="Proteomes" id="UP000283090"/>
    </source>
</evidence>
<keyword evidence="6" id="KW-0325">Glycoprotein</keyword>
<evidence type="ECO:0000256" key="7">
    <source>
        <dbReference type="ARBA" id="ARBA00023277"/>
    </source>
</evidence>
<dbReference type="Gene3D" id="3.40.50.1700">
    <property type="entry name" value="Glycoside hydrolase family 3 C-terminal domain"/>
    <property type="match status" value="1"/>
</dbReference>
<feature type="domain" description="PA14" evidence="10">
    <location>
        <begin position="412"/>
        <end position="567"/>
    </location>
</feature>
<dbReference type="VEuPathDB" id="FungiDB:DFL_008798"/>
<protein>
    <recommendedName>
        <fullName evidence="4">beta-glucosidase</fullName>
        <ecNumber evidence="4">3.2.1.21</ecNumber>
    </recommendedName>
</protein>
<comment type="pathway">
    <text evidence="2">Glycan metabolism; cellulose degradation.</text>
</comment>
<gene>
    <name evidence="11" type="ORF">DFL_008798</name>
</gene>
<evidence type="ECO:0000256" key="9">
    <source>
        <dbReference type="ARBA" id="ARBA00023326"/>
    </source>
</evidence>
<evidence type="ECO:0000313" key="11">
    <source>
        <dbReference type="EMBL" id="RVD80914.1"/>
    </source>
</evidence>
<dbReference type="InterPro" id="IPR013783">
    <property type="entry name" value="Ig-like_fold"/>
</dbReference>
<evidence type="ECO:0000256" key="4">
    <source>
        <dbReference type="ARBA" id="ARBA00012744"/>
    </source>
</evidence>
<dbReference type="SMART" id="SM00758">
    <property type="entry name" value="PA14"/>
    <property type="match status" value="1"/>
</dbReference>
<dbReference type="InterPro" id="IPR050288">
    <property type="entry name" value="Cellulose_deg_GH3"/>
</dbReference>
<dbReference type="EMBL" id="SAEB01000012">
    <property type="protein sequence ID" value="RVD80914.1"/>
    <property type="molecule type" value="Genomic_DNA"/>
</dbReference>
<dbReference type="Proteomes" id="UP000283090">
    <property type="component" value="Unassembled WGS sequence"/>
</dbReference>
<reference evidence="11 12" key="1">
    <citation type="submission" date="2019-01" db="EMBL/GenBank/DDBJ databases">
        <title>Intercellular communication is required for trap formation in the nematode-trapping fungus Duddingtonia flagrans.</title>
        <authorList>
            <person name="Youssar L."/>
            <person name="Wernet V."/>
            <person name="Hensel N."/>
            <person name="Hildebrandt H.-G."/>
            <person name="Fischer R."/>
        </authorList>
    </citation>
    <scope>NUCLEOTIDE SEQUENCE [LARGE SCALE GENOMIC DNA]</scope>
    <source>
        <strain evidence="11 12">CBS H-5679</strain>
    </source>
</reference>
<dbReference type="AlphaFoldDB" id="A0A436ZPU4"/>
<dbReference type="InterPro" id="IPR017853">
    <property type="entry name" value="GH"/>
</dbReference>
<keyword evidence="8" id="KW-0326">Glycosidase</keyword>
<evidence type="ECO:0000256" key="5">
    <source>
        <dbReference type="ARBA" id="ARBA00022801"/>
    </source>
</evidence>
<keyword evidence="12" id="KW-1185">Reference proteome</keyword>
<evidence type="ECO:0000259" key="10">
    <source>
        <dbReference type="PROSITE" id="PS51820"/>
    </source>
</evidence>
<dbReference type="GO" id="GO:0009251">
    <property type="term" value="P:glucan catabolic process"/>
    <property type="evidence" value="ECO:0007669"/>
    <property type="project" value="TreeGrafter"/>
</dbReference>
<dbReference type="PRINTS" id="PR00133">
    <property type="entry name" value="GLHYDRLASE3"/>
</dbReference>
<name>A0A436ZPU4_ARTFL</name>
<sequence length="846" mass="92440">MVGQKSVKSEPEFKEEEEAKLKSLVSKLSEENKILLLSGKDFWRTQPLPELNVGSLKTTDGPNGARGEFFTDGTPAALFPCGISLAATWNVDLLHEVGSTLAKEAKAKQAQVLLAPTVCLHRSPLGGRNFESFSEDPLLTGKLAAAYINGLQGEGVAATIKHFVANEQETLRMQINSVVEERALRELYLKPFEIAIRDANPWALMSSYNLINGLHADMNPFTLRKVLREEWRYKGAVISDWGGTNSTVESVKAGCDLEMPGPAKLRGKVLKAALDRGDITIQDIDESVERILRLLHRTNRFEAPVDEPGEKTLDTEETRQLIRRAGIEGITLLKNDNKALPLGPEIKKIALIGPNVKRAIAGGGGSASLKPYYNTTPYDSIAAVSGREILFAQGAQIDKWLPLASNICKTPSGQPGVVLEFFKGDKFGDVPLIVQTRAKTDLFLWDSAPVEVLPAYSFKVKTIIVPETTGEHQFGFQSVGPGRLFINKQLLIDNWNWTEAGEAMFEASVEVVASIHLNAGVPVEILVESTNETRPAGKADAPAHGYGGCRIGYRESPTVDFIQEAADIATQADAAIVIVGLDAEWESEGYDRQTMDLPKDGSQDRLVSAIAKANKRTIVVNQSGSPVTMPWVDEVPAILQAWYQGQEAGNALADILFGNETPSGKLPVTFPKRLKDNPAYHNWPGENKRVVYGEGIYIGYKHYERIALDVLFPFGHGLSYTQFQYGDVKISGSVLNGSNSLTVSVSVTNKGQVSGQEIVQLYVRDTKSRLPRPAKELQGFSKLTLNSGETKIASISIDMYSVGYYDTSIPGWIAEAGEFEAVIGSSSEDIRGAASFRVEESFSWTF</sequence>
<dbReference type="OrthoDB" id="47059at2759"/>
<dbReference type="InterPro" id="IPR037524">
    <property type="entry name" value="PA14/GLEYA"/>
</dbReference>
<dbReference type="InterPro" id="IPR036881">
    <property type="entry name" value="Glyco_hydro_3_C_sf"/>
</dbReference>
<dbReference type="STRING" id="97331.A0A436ZPU4"/>
<proteinExistence type="inferred from homology"/>
<dbReference type="GeneID" id="93591109"/>
<dbReference type="Gene3D" id="2.60.40.10">
    <property type="entry name" value="Immunoglobulins"/>
    <property type="match status" value="1"/>
</dbReference>
<evidence type="ECO:0000256" key="8">
    <source>
        <dbReference type="ARBA" id="ARBA00023295"/>
    </source>
</evidence>
<dbReference type="Gene3D" id="2.60.120.260">
    <property type="entry name" value="Galactose-binding domain-like"/>
    <property type="match status" value="1"/>
</dbReference>
<keyword evidence="5" id="KW-0378">Hydrolase</keyword>
<dbReference type="InterPro" id="IPR036962">
    <property type="entry name" value="Glyco_hydro_3_N_sf"/>
</dbReference>
<dbReference type="PANTHER" id="PTHR42715">
    <property type="entry name" value="BETA-GLUCOSIDASE"/>
    <property type="match status" value="1"/>
</dbReference>
<dbReference type="InterPro" id="IPR001764">
    <property type="entry name" value="Glyco_hydro_3_N"/>
</dbReference>
<dbReference type="SUPFAM" id="SSF52279">
    <property type="entry name" value="Beta-D-glucan exohydrolase, C-terminal domain"/>
    <property type="match status" value="1"/>
</dbReference>
<dbReference type="RefSeq" id="XP_067486458.1">
    <property type="nucleotide sequence ID" value="XM_067638583.1"/>
</dbReference>
<accession>A0A436ZPU4</accession>
<evidence type="ECO:0000256" key="3">
    <source>
        <dbReference type="ARBA" id="ARBA00005336"/>
    </source>
</evidence>
<keyword evidence="9" id="KW-0624">Polysaccharide degradation</keyword>
<keyword evidence="7" id="KW-0119">Carbohydrate metabolism</keyword>
<comment type="catalytic activity">
    <reaction evidence="1">
        <text>Hydrolysis of terminal, non-reducing beta-D-glucosyl residues with release of beta-D-glucose.</text>
        <dbReference type="EC" id="3.2.1.21"/>
    </reaction>
</comment>
<dbReference type="GO" id="GO:0008422">
    <property type="term" value="F:beta-glucosidase activity"/>
    <property type="evidence" value="ECO:0007669"/>
    <property type="project" value="UniProtKB-EC"/>
</dbReference>
<dbReference type="SUPFAM" id="SSF51445">
    <property type="entry name" value="(Trans)glycosidases"/>
    <property type="match status" value="1"/>
</dbReference>
<comment type="caution">
    <text evidence="11">The sequence shown here is derived from an EMBL/GenBank/DDBJ whole genome shotgun (WGS) entry which is preliminary data.</text>
</comment>
<organism evidence="11 12">
    <name type="scientific">Arthrobotrys flagrans</name>
    <name type="common">Nematode-trapping fungus</name>
    <name type="synonym">Trichothecium flagrans</name>
    <dbReference type="NCBI Taxonomy" id="97331"/>
    <lineage>
        <taxon>Eukaryota</taxon>
        <taxon>Fungi</taxon>
        <taxon>Dikarya</taxon>
        <taxon>Ascomycota</taxon>
        <taxon>Pezizomycotina</taxon>
        <taxon>Orbiliomycetes</taxon>
        <taxon>Orbiliales</taxon>
        <taxon>Orbiliaceae</taxon>
        <taxon>Arthrobotrys</taxon>
    </lineage>
</organism>
<dbReference type="Pfam" id="PF01915">
    <property type="entry name" value="Glyco_hydro_3_C"/>
    <property type="match status" value="1"/>
</dbReference>
<dbReference type="InterPro" id="IPR026891">
    <property type="entry name" value="Fn3-like"/>
</dbReference>
<comment type="similarity">
    <text evidence="3">Belongs to the glycosyl hydrolase 3 family.</text>
</comment>